<sequence length="992" mass="111670">MKKRNVSTWVLVVLFYIIFMPYQLEALTEEGDILHLEFDGANENIELNHEAVIKDGIASTTIPNPAEYQFARVMISAKNNPSLFQLDSANTKVKYRIKVTGHADAAVDYIAMRMKGDKDRQTFITLERDIELDKWYEGEFVINEMSASSGKEKFSADDPVTEIRADAKNSMKEDRPITIHVDYIHVYSAENGDEKDPEVMELENNLPHLVSEANPGEEIIIPNGRYEDFQSTLVGEGTDGAPVIIRPETPGGVIFTGNTNITLTGEHLKFQGFHFDQANPIGQQYLIGLSGLSHSQVTDNVFHASGPSDPFGGIIRIQDKSQSNRIHHNTFKRNVSMGIAVRVNDNNNMENQYNRIDHNYFTDIPDVSELYPGETNGLEAIQIGQGYGTEQVKVYTTVDHNLFENITGDGAEIISSKTAHNEYTYNTFKNSDSGFTLRFGSNNKVSHNIFFNTKYGIRVTDRNQTIKENYMYGVGQGIRILAGRYDSEAEVGRRYNYIPVENATISDNVIMYPDSQGIVIGDGYSFNPTSNYQYFEPINSQITNNKIVLEQGDAIYEVTGENISYQNNTAELTGNDASTGNIDTGLISRKLKMVYNSEDKLYKSKKDKSLNLEPLSIMNVGPADKWWLALLEKKDLPDMEEDIINQDTVTSLIKQKKPIETTNKKPVKLKPKSLKNKDYIAFDIKEKKDSFPAWDSMKLTLFEKQDEEEWSIAIANTTENWKHVIIPLNEFHKSSFSNGNNVMNKQELRYLLLSANSNEKVEIKNVTAGQFYAESFVLDREKIELGIGASLPLSDLSGLVTYQGGDQAAVSADEISWELPDEQFVFIDKGILETREKTGTTSLSATYRDMVVNIPIQTVLKTIIDVTASDEPQPENSKENTIDGDLHTRWSAEGEQWIQYELRDRIAVNEVQIAFMNGAERATYIDIEVSSDGKSWEEVYSGSSSASTTQMESFKFEQKNARFVRIIGHGNTSNNWNSITEVNIPEIGTEGQ</sequence>
<name>A0ABY4GTB9_9BACI</name>
<dbReference type="PROSITE" id="PS50022">
    <property type="entry name" value="FA58C_3"/>
    <property type="match status" value="1"/>
</dbReference>
<dbReference type="EMBL" id="CP095071">
    <property type="protein sequence ID" value="UOQ86927.1"/>
    <property type="molecule type" value="Genomic_DNA"/>
</dbReference>
<dbReference type="RefSeq" id="WP_244747317.1">
    <property type="nucleotide sequence ID" value="NZ_CP095071.1"/>
</dbReference>
<dbReference type="InterPro" id="IPR012334">
    <property type="entry name" value="Pectin_lyas_fold"/>
</dbReference>
<feature type="domain" description="F5/8 type C" evidence="1">
    <location>
        <begin position="847"/>
        <end position="989"/>
    </location>
</feature>
<dbReference type="Gene3D" id="2.160.20.10">
    <property type="entry name" value="Single-stranded right-handed beta-helix, Pectin lyase-like"/>
    <property type="match status" value="1"/>
</dbReference>
<dbReference type="Pfam" id="PF00754">
    <property type="entry name" value="F5_F8_type_C"/>
    <property type="match status" value="1"/>
</dbReference>
<evidence type="ECO:0000313" key="3">
    <source>
        <dbReference type="Proteomes" id="UP000831537"/>
    </source>
</evidence>
<organism evidence="2 3">
    <name type="scientific">Gracilibacillus salinarum</name>
    <dbReference type="NCBI Taxonomy" id="2932255"/>
    <lineage>
        <taxon>Bacteria</taxon>
        <taxon>Bacillati</taxon>
        <taxon>Bacillota</taxon>
        <taxon>Bacilli</taxon>
        <taxon>Bacillales</taxon>
        <taxon>Bacillaceae</taxon>
        <taxon>Gracilibacillus</taxon>
    </lineage>
</organism>
<dbReference type="SUPFAM" id="SSF51126">
    <property type="entry name" value="Pectin lyase-like"/>
    <property type="match status" value="1"/>
</dbReference>
<dbReference type="InterPro" id="IPR011050">
    <property type="entry name" value="Pectin_lyase_fold/virulence"/>
</dbReference>
<dbReference type="Pfam" id="PF14592">
    <property type="entry name" value="Chondroitinas_B"/>
    <property type="match status" value="1"/>
</dbReference>
<dbReference type="SMART" id="SM00710">
    <property type="entry name" value="PbH1"/>
    <property type="match status" value="6"/>
</dbReference>
<accession>A0ABY4GTB9</accession>
<dbReference type="InterPro" id="IPR000421">
    <property type="entry name" value="FA58C"/>
</dbReference>
<dbReference type="CDD" id="cd14251">
    <property type="entry name" value="PL-6"/>
    <property type="match status" value="1"/>
</dbReference>
<evidence type="ECO:0000259" key="1">
    <source>
        <dbReference type="PROSITE" id="PS50022"/>
    </source>
</evidence>
<dbReference type="InterPro" id="IPR008979">
    <property type="entry name" value="Galactose-bd-like_sf"/>
</dbReference>
<proteinExistence type="predicted"/>
<dbReference type="InterPro" id="IPR039513">
    <property type="entry name" value="PL-6"/>
</dbReference>
<dbReference type="InterPro" id="IPR006626">
    <property type="entry name" value="PbH1"/>
</dbReference>
<reference evidence="2 3" key="1">
    <citation type="submission" date="2022-04" db="EMBL/GenBank/DDBJ databases">
        <title>Gracilibacillus sp. isolated from saltern.</title>
        <authorList>
            <person name="Won M."/>
            <person name="Lee C.-M."/>
            <person name="Woen H.-Y."/>
            <person name="Kwon S.-W."/>
        </authorList>
    </citation>
    <scope>NUCLEOTIDE SEQUENCE [LARGE SCALE GENOMIC DNA]</scope>
    <source>
        <strain evidence="2 3">SSPM10-3</strain>
    </source>
</reference>
<dbReference type="Gene3D" id="2.60.120.260">
    <property type="entry name" value="Galactose-binding domain-like"/>
    <property type="match status" value="1"/>
</dbReference>
<gene>
    <name evidence="2" type="ORF">MUN87_08605</name>
</gene>
<dbReference type="Proteomes" id="UP000831537">
    <property type="component" value="Chromosome"/>
</dbReference>
<dbReference type="SUPFAM" id="SSF49785">
    <property type="entry name" value="Galactose-binding domain-like"/>
    <property type="match status" value="1"/>
</dbReference>
<keyword evidence="3" id="KW-1185">Reference proteome</keyword>
<protein>
    <submittedName>
        <fullName evidence="2">Discoidin domain-containing protein</fullName>
    </submittedName>
</protein>
<evidence type="ECO:0000313" key="2">
    <source>
        <dbReference type="EMBL" id="UOQ86927.1"/>
    </source>
</evidence>